<keyword evidence="9" id="KW-0317">Glutathione biosynthesis</keyword>
<dbReference type="Gene3D" id="1.10.246.130">
    <property type="match status" value="1"/>
</dbReference>
<evidence type="ECO:0000256" key="6">
    <source>
        <dbReference type="ARBA" id="ARBA00023145"/>
    </source>
</evidence>
<reference evidence="11 12" key="1">
    <citation type="submission" date="2024-09" db="EMBL/GenBank/DDBJ databases">
        <authorList>
            <person name="Sun Q."/>
            <person name="Mori K."/>
        </authorList>
    </citation>
    <scope>NUCLEOTIDE SEQUENCE [LARGE SCALE GENOMIC DNA]</scope>
    <source>
        <strain evidence="11 12">TISTR 1856</strain>
    </source>
</reference>
<evidence type="ECO:0000256" key="10">
    <source>
        <dbReference type="SAM" id="SignalP"/>
    </source>
</evidence>
<evidence type="ECO:0000313" key="11">
    <source>
        <dbReference type="EMBL" id="MFB9375801.1"/>
    </source>
</evidence>
<evidence type="ECO:0000256" key="2">
    <source>
        <dbReference type="ARBA" id="ARBA00001089"/>
    </source>
</evidence>
<evidence type="ECO:0000256" key="8">
    <source>
        <dbReference type="ARBA" id="ARBA00047417"/>
    </source>
</evidence>
<evidence type="ECO:0000256" key="7">
    <source>
        <dbReference type="ARBA" id="ARBA00023315"/>
    </source>
</evidence>
<keyword evidence="7 9" id="KW-0012">Acyltransferase</keyword>
<dbReference type="Proteomes" id="UP001589748">
    <property type="component" value="Unassembled WGS sequence"/>
</dbReference>
<accession>A0ABV5LNY4</accession>
<dbReference type="EC" id="3.4.19.13" evidence="9"/>
<keyword evidence="5 9" id="KW-0378">Hydrolase</keyword>
<dbReference type="PANTHER" id="PTHR43199">
    <property type="entry name" value="GLUTATHIONE HYDROLASE"/>
    <property type="match status" value="1"/>
</dbReference>
<dbReference type="GO" id="GO:0103068">
    <property type="term" value="F:leukotriene C4 gamma-glutamyl transferase activity"/>
    <property type="evidence" value="ECO:0007669"/>
    <property type="project" value="UniProtKB-EC"/>
</dbReference>
<keyword evidence="4 9" id="KW-0808">Transferase</keyword>
<evidence type="ECO:0000256" key="1">
    <source>
        <dbReference type="ARBA" id="ARBA00001049"/>
    </source>
</evidence>
<keyword evidence="10" id="KW-0732">Signal</keyword>
<protein>
    <recommendedName>
        <fullName evidence="9">Glutathione hydrolase proenzyme</fullName>
        <ecNumber evidence="9">2.3.2.2</ecNumber>
        <ecNumber evidence="9">3.4.19.13</ecNumber>
    </recommendedName>
    <component>
        <recommendedName>
            <fullName evidence="9">Glutathione hydrolase large chain</fullName>
        </recommendedName>
    </component>
    <component>
        <recommendedName>
            <fullName evidence="9">Glutathione hydrolase small chain</fullName>
        </recommendedName>
    </component>
</protein>
<dbReference type="InterPro" id="IPR051792">
    <property type="entry name" value="GGT_bact"/>
</dbReference>
<dbReference type="PRINTS" id="PR01210">
    <property type="entry name" value="GGTRANSPTASE"/>
</dbReference>
<proteinExistence type="inferred from homology"/>
<sequence length="601" mass="60698">MRGRTLAAVTTTGLLCLSVSTVAAGPAAAEEAAPPKQATATGFGGAVSSVDPDATEIGLDVLRRGGNAVDAAVATAAALGVTEPYSAGVGGGGFFVHYDARTGTVRTLDGRETAPASLQADGFLQDDGTPYPFDDLVNSGISVGVPGTPDTWAEALADGGTMSLADVLSGPAALAERGFVVDETFRSQTLDNAERFRDFSSTAALFLPDGDAPAVGSVFRNPDLAATYRLLAEQGAGAFYGGELGRAVVDTVTAPPVADGVTREVLTGGMTMADLLAYDALERVPTHVRHGGLDVYGMAPPSSGGTTVGEALNIFETAGGTAPELGAADREHLRLEAAALAFADRNRWVGDGDVQDVPTRRLTSEEFAATRACLISPPATLPRPVAPGALDGTGCGSGGEAVDGGYEGPSTTHLTTADAAGNVVAYTLTIEQTGGSGIVVPGRGFLLNNELTDFNAVPVVAGVPDPNLPGPGKRPRSSMAPTIVLQDGRPLLAVGSPGGATIIGTVYGILVNRLDGGQSLPEAVAAPRVSEQNSAAGAAAEPAYLDSDLGREMVARGHVFRETEEIGAAAALELLPDGRVLAVAEPVRRGGGAAGVVLPRD</sequence>
<dbReference type="EC" id="2.3.2.2" evidence="9"/>
<dbReference type="InterPro" id="IPR043138">
    <property type="entry name" value="GGT_lsub"/>
</dbReference>
<dbReference type="InterPro" id="IPR000101">
    <property type="entry name" value="GGT_peptidase"/>
</dbReference>
<comment type="caution">
    <text evidence="11">The sequence shown here is derived from an EMBL/GenBank/DDBJ whole genome shotgun (WGS) entry which is preliminary data.</text>
</comment>
<organism evidence="11 12">
    <name type="scientific">Kineococcus gynurae</name>
    <dbReference type="NCBI Taxonomy" id="452979"/>
    <lineage>
        <taxon>Bacteria</taxon>
        <taxon>Bacillati</taxon>
        <taxon>Actinomycetota</taxon>
        <taxon>Actinomycetes</taxon>
        <taxon>Kineosporiales</taxon>
        <taxon>Kineosporiaceae</taxon>
        <taxon>Kineococcus</taxon>
    </lineage>
</organism>
<comment type="catalytic activity">
    <reaction evidence="8 9">
        <text>an N-terminal (5-L-glutamyl)-[peptide] + an alpha-amino acid = 5-L-glutamyl amino acid + an N-terminal L-alpha-aminoacyl-[peptide]</text>
        <dbReference type="Rhea" id="RHEA:23904"/>
        <dbReference type="Rhea" id="RHEA-COMP:9780"/>
        <dbReference type="Rhea" id="RHEA-COMP:9795"/>
        <dbReference type="ChEBI" id="CHEBI:77644"/>
        <dbReference type="ChEBI" id="CHEBI:78597"/>
        <dbReference type="ChEBI" id="CHEBI:78599"/>
        <dbReference type="ChEBI" id="CHEBI:78608"/>
        <dbReference type="EC" id="2.3.2.2"/>
    </reaction>
</comment>
<comment type="pathway">
    <text evidence="9">Sulfur metabolism; glutathione metabolism.</text>
</comment>
<evidence type="ECO:0000256" key="5">
    <source>
        <dbReference type="ARBA" id="ARBA00022801"/>
    </source>
</evidence>
<keyword evidence="12" id="KW-1185">Reference proteome</keyword>
<keyword evidence="6 9" id="KW-0865">Zymogen</keyword>
<evidence type="ECO:0000256" key="3">
    <source>
        <dbReference type="ARBA" id="ARBA00009381"/>
    </source>
</evidence>
<dbReference type="NCBIfam" id="TIGR00066">
    <property type="entry name" value="g_glut_trans"/>
    <property type="match status" value="1"/>
</dbReference>
<feature type="signal peptide" evidence="10">
    <location>
        <begin position="1"/>
        <end position="23"/>
    </location>
</feature>
<dbReference type="Pfam" id="PF01019">
    <property type="entry name" value="G_glu_transpept"/>
    <property type="match status" value="1"/>
</dbReference>
<evidence type="ECO:0000256" key="4">
    <source>
        <dbReference type="ARBA" id="ARBA00022679"/>
    </source>
</evidence>
<dbReference type="Gene3D" id="3.60.20.40">
    <property type="match status" value="1"/>
</dbReference>
<dbReference type="RefSeq" id="WP_380139892.1">
    <property type="nucleotide sequence ID" value="NZ_JBHLUI010000012.1"/>
</dbReference>
<name>A0ABV5LNY4_9ACTN</name>
<dbReference type="EMBL" id="JBHMDM010000001">
    <property type="protein sequence ID" value="MFB9375801.1"/>
    <property type="molecule type" value="Genomic_DNA"/>
</dbReference>
<dbReference type="InterPro" id="IPR029055">
    <property type="entry name" value="Ntn_hydrolases_N"/>
</dbReference>
<dbReference type="PANTHER" id="PTHR43199:SF1">
    <property type="entry name" value="GLUTATHIONE HYDROLASE PROENZYME"/>
    <property type="match status" value="1"/>
</dbReference>
<gene>
    <name evidence="11" type="primary">ggt</name>
    <name evidence="11" type="ORF">ACFFVI_02360</name>
</gene>
<dbReference type="InterPro" id="IPR043137">
    <property type="entry name" value="GGT_ssub_C"/>
</dbReference>
<comment type="subunit">
    <text evidence="9">This enzyme consists of two polypeptide chains, which are synthesized in precursor form from a single polypeptide.</text>
</comment>
<evidence type="ECO:0000313" key="12">
    <source>
        <dbReference type="Proteomes" id="UP001589748"/>
    </source>
</evidence>
<evidence type="ECO:0000256" key="9">
    <source>
        <dbReference type="RuleBase" id="RU368036"/>
    </source>
</evidence>
<comment type="PTM">
    <text evidence="9">Cleaved by autocatalysis into a large and a small subunit.</text>
</comment>
<dbReference type="SUPFAM" id="SSF56235">
    <property type="entry name" value="N-terminal nucleophile aminohydrolases (Ntn hydrolases)"/>
    <property type="match status" value="1"/>
</dbReference>
<comment type="similarity">
    <text evidence="3 9">Belongs to the gamma-glutamyltransferase family.</text>
</comment>
<comment type="catalytic activity">
    <reaction evidence="1 9">
        <text>an S-substituted glutathione + H2O = an S-substituted L-cysteinylglycine + L-glutamate</text>
        <dbReference type="Rhea" id="RHEA:59468"/>
        <dbReference type="ChEBI" id="CHEBI:15377"/>
        <dbReference type="ChEBI" id="CHEBI:29985"/>
        <dbReference type="ChEBI" id="CHEBI:90779"/>
        <dbReference type="ChEBI" id="CHEBI:143103"/>
        <dbReference type="EC" id="3.4.19.13"/>
    </reaction>
</comment>
<comment type="catalytic activity">
    <reaction evidence="2 9">
        <text>glutathione + H2O = L-cysteinylglycine + L-glutamate</text>
        <dbReference type="Rhea" id="RHEA:28807"/>
        <dbReference type="ChEBI" id="CHEBI:15377"/>
        <dbReference type="ChEBI" id="CHEBI:29985"/>
        <dbReference type="ChEBI" id="CHEBI:57925"/>
        <dbReference type="ChEBI" id="CHEBI:61694"/>
        <dbReference type="EC" id="3.4.19.13"/>
    </reaction>
</comment>
<feature type="chain" id="PRO_5045769037" description="Glutathione hydrolase proenzyme" evidence="10">
    <location>
        <begin position="24"/>
        <end position="601"/>
    </location>
</feature>